<organism evidence="13 14">
    <name type="scientific">Eptatretus burgeri</name>
    <name type="common">Inshore hagfish</name>
    <dbReference type="NCBI Taxonomy" id="7764"/>
    <lineage>
        <taxon>Eukaryota</taxon>
        <taxon>Metazoa</taxon>
        <taxon>Chordata</taxon>
        <taxon>Craniata</taxon>
        <taxon>Vertebrata</taxon>
        <taxon>Cyclostomata</taxon>
        <taxon>Myxini</taxon>
        <taxon>Myxiniformes</taxon>
        <taxon>Myxinidae</taxon>
        <taxon>Eptatretinae</taxon>
        <taxon>Eptatretus</taxon>
    </lineage>
</organism>
<keyword evidence="4" id="KW-0732">Signal</keyword>
<evidence type="ECO:0000259" key="12">
    <source>
        <dbReference type="PROSITE" id="PS50835"/>
    </source>
</evidence>
<dbReference type="Gene3D" id="2.60.40.10">
    <property type="entry name" value="Immunoglobulins"/>
    <property type="match status" value="1"/>
</dbReference>
<evidence type="ECO:0000256" key="11">
    <source>
        <dbReference type="SAM" id="Phobius"/>
    </source>
</evidence>
<keyword evidence="14" id="KW-1185">Reference proteome</keyword>
<dbReference type="Proteomes" id="UP000694388">
    <property type="component" value="Unplaced"/>
</dbReference>
<name>A0A8C4QF57_EPTBU</name>
<keyword evidence="2" id="KW-1003">Cell membrane</keyword>
<comment type="function">
    <text evidence="9">Essential fertilization factor required for male fertility. Part of a conserved trimeric sperm complex with the essential fertilization factors IZUMO1 and SPACA6 which bridges sperm and oocyte membranes during fertilization by binding to IZUMO1R/JUNO on the oocyte.</text>
</comment>
<accession>A0A8C4QF57</accession>
<keyword evidence="6 11" id="KW-0472">Membrane</keyword>
<evidence type="ECO:0000313" key="14">
    <source>
        <dbReference type="Proteomes" id="UP000694388"/>
    </source>
</evidence>
<dbReference type="CDD" id="cd00096">
    <property type="entry name" value="Ig"/>
    <property type="match status" value="1"/>
</dbReference>
<dbReference type="PANTHER" id="PTHR35670">
    <property type="entry name" value="TRANSMEMBRANE PROTEIN 81"/>
    <property type="match status" value="1"/>
</dbReference>
<evidence type="ECO:0000256" key="5">
    <source>
        <dbReference type="ARBA" id="ARBA00022989"/>
    </source>
</evidence>
<dbReference type="SUPFAM" id="SSF48726">
    <property type="entry name" value="Immunoglobulin"/>
    <property type="match status" value="1"/>
</dbReference>
<evidence type="ECO:0000256" key="8">
    <source>
        <dbReference type="ARBA" id="ARBA00023319"/>
    </source>
</evidence>
<keyword evidence="8" id="KW-0393">Immunoglobulin domain</keyword>
<dbReference type="InterPro" id="IPR036179">
    <property type="entry name" value="Ig-like_dom_sf"/>
</dbReference>
<dbReference type="InterPro" id="IPR039293">
    <property type="entry name" value="TMEM81"/>
</dbReference>
<keyword evidence="3 11" id="KW-0812">Transmembrane</keyword>
<dbReference type="PROSITE" id="PS50835">
    <property type="entry name" value="IG_LIKE"/>
    <property type="match status" value="1"/>
</dbReference>
<sequence length="206" mass="22959">MPRFTTKEPMTGQTEFPMTPCSTSCGVGLKFVNSCHVDATGALSACSVSPRSCLLPTSCGSVTVLAHRGKWVELECADESLQTLGIENFGFSWWFKPGVISPHEKEFPEKLEGETPMLRFKRAFLENAGTYKCDVYNRTTVVKTSVFVLKVKNLTLKCDENAKPESLASTFGKRLVFELKKHLKTIVTIFTVLLCIVAVICLYLMW</sequence>
<comment type="subcellular location">
    <subcellularLocation>
        <location evidence="1">Cell membrane</location>
        <topology evidence="1">Single-pass type I membrane protein</topology>
    </subcellularLocation>
</comment>
<dbReference type="GO" id="GO:0005886">
    <property type="term" value="C:plasma membrane"/>
    <property type="evidence" value="ECO:0007669"/>
    <property type="project" value="UniProtKB-SubCell"/>
</dbReference>
<reference evidence="13" key="1">
    <citation type="submission" date="2025-08" db="UniProtKB">
        <authorList>
            <consortium name="Ensembl"/>
        </authorList>
    </citation>
    <scope>IDENTIFICATION</scope>
</reference>
<dbReference type="InterPro" id="IPR007110">
    <property type="entry name" value="Ig-like_dom"/>
</dbReference>
<evidence type="ECO:0000256" key="2">
    <source>
        <dbReference type="ARBA" id="ARBA00022475"/>
    </source>
</evidence>
<dbReference type="AlphaFoldDB" id="A0A8C4QF57"/>
<protein>
    <recommendedName>
        <fullName evidence="10">Transmembrane protein 81</fullName>
    </recommendedName>
</protein>
<evidence type="ECO:0000256" key="4">
    <source>
        <dbReference type="ARBA" id="ARBA00022729"/>
    </source>
</evidence>
<reference evidence="13" key="2">
    <citation type="submission" date="2025-09" db="UniProtKB">
        <authorList>
            <consortium name="Ensembl"/>
        </authorList>
    </citation>
    <scope>IDENTIFICATION</scope>
</reference>
<proteinExistence type="predicted"/>
<evidence type="ECO:0000256" key="6">
    <source>
        <dbReference type="ARBA" id="ARBA00023136"/>
    </source>
</evidence>
<keyword evidence="7" id="KW-1015">Disulfide bond</keyword>
<keyword evidence="5 11" id="KW-1133">Transmembrane helix</keyword>
<feature type="domain" description="Ig-like" evidence="12">
    <location>
        <begin position="50"/>
        <end position="149"/>
    </location>
</feature>
<dbReference type="Ensembl" id="ENSEBUT00000015123.1">
    <property type="protein sequence ID" value="ENSEBUP00000014547.1"/>
    <property type="gene ID" value="ENSEBUG00000009172.1"/>
</dbReference>
<feature type="transmembrane region" description="Helical" evidence="11">
    <location>
        <begin position="183"/>
        <end position="205"/>
    </location>
</feature>
<evidence type="ECO:0000256" key="9">
    <source>
        <dbReference type="ARBA" id="ARBA00049937"/>
    </source>
</evidence>
<evidence type="ECO:0000256" key="7">
    <source>
        <dbReference type="ARBA" id="ARBA00023157"/>
    </source>
</evidence>
<dbReference type="PANTHER" id="PTHR35670:SF1">
    <property type="entry name" value="TRANSMEMBRANE PROTEIN 81"/>
    <property type="match status" value="1"/>
</dbReference>
<evidence type="ECO:0000256" key="10">
    <source>
        <dbReference type="ARBA" id="ARBA00050022"/>
    </source>
</evidence>
<evidence type="ECO:0000313" key="13">
    <source>
        <dbReference type="Ensembl" id="ENSEBUP00000014547.1"/>
    </source>
</evidence>
<evidence type="ECO:0000256" key="1">
    <source>
        <dbReference type="ARBA" id="ARBA00004251"/>
    </source>
</evidence>
<evidence type="ECO:0000256" key="3">
    <source>
        <dbReference type="ARBA" id="ARBA00022692"/>
    </source>
</evidence>
<dbReference type="InterPro" id="IPR013783">
    <property type="entry name" value="Ig-like_fold"/>
</dbReference>